<dbReference type="GO" id="GO:0000209">
    <property type="term" value="P:protein polyubiquitination"/>
    <property type="evidence" value="ECO:0007669"/>
    <property type="project" value="InterPro"/>
</dbReference>
<evidence type="ECO:0000256" key="2">
    <source>
        <dbReference type="ARBA" id="ARBA00004906"/>
    </source>
</evidence>
<dbReference type="CDD" id="cd00078">
    <property type="entry name" value="HECTc"/>
    <property type="match status" value="1"/>
</dbReference>
<accession>A0A136IY41</accession>
<keyword evidence="10" id="KW-1185">Reference proteome</keyword>
<dbReference type="GO" id="GO:0006511">
    <property type="term" value="P:ubiquitin-dependent protein catabolic process"/>
    <property type="evidence" value="ECO:0007669"/>
    <property type="project" value="TreeGrafter"/>
</dbReference>
<feature type="compositionally biased region" description="Basic and acidic residues" evidence="7">
    <location>
        <begin position="50"/>
        <end position="60"/>
    </location>
</feature>
<evidence type="ECO:0000256" key="5">
    <source>
        <dbReference type="ARBA" id="ARBA00022786"/>
    </source>
</evidence>
<dbReference type="STRING" id="196109.A0A136IY41"/>
<dbReference type="GO" id="GO:0061630">
    <property type="term" value="F:ubiquitin protein ligase activity"/>
    <property type="evidence" value="ECO:0007669"/>
    <property type="project" value="UniProtKB-EC"/>
</dbReference>
<dbReference type="Gene3D" id="3.90.1750.10">
    <property type="entry name" value="Hect, E3 ligase catalytic domains"/>
    <property type="match status" value="1"/>
</dbReference>
<dbReference type="PANTHER" id="PTHR45700">
    <property type="entry name" value="UBIQUITIN-PROTEIN LIGASE E3C"/>
    <property type="match status" value="1"/>
</dbReference>
<dbReference type="FunFam" id="3.30.2410.10:FF:000017">
    <property type="entry name" value="E3 ubiquitin-protein ligase UPL7"/>
    <property type="match status" value="1"/>
</dbReference>
<protein>
    <recommendedName>
        <fullName evidence="3">HECT-type E3 ubiquitin transferase</fullName>
        <ecNumber evidence="3">2.3.2.26</ecNumber>
    </recommendedName>
</protein>
<feature type="region of interest" description="Disordered" evidence="7">
    <location>
        <begin position="1"/>
        <end position="60"/>
    </location>
</feature>
<feature type="domain" description="HECT" evidence="8">
    <location>
        <begin position="808"/>
        <end position="1181"/>
    </location>
</feature>
<dbReference type="SUPFAM" id="SSF56204">
    <property type="entry name" value="Hect, E3 ligase catalytic domain"/>
    <property type="match status" value="1"/>
</dbReference>
<evidence type="ECO:0000256" key="4">
    <source>
        <dbReference type="ARBA" id="ARBA00022679"/>
    </source>
</evidence>
<keyword evidence="5 6" id="KW-0833">Ubl conjugation pathway</keyword>
<reference evidence="10" key="1">
    <citation type="submission" date="2016-02" db="EMBL/GenBank/DDBJ databases">
        <title>Draft genome sequence of Microdochium bolleyi, a fungal endophyte of beachgrass.</title>
        <authorList>
            <consortium name="DOE Joint Genome Institute"/>
            <person name="David A.S."/>
            <person name="May G."/>
            <person name="Haridas S."/>
            <person name="Lim J."/>
            <person name="Wang M."/>
            <person name="Labutti K."/>
            <person name="Lipzen A."/>
            <person name="Barry K."/>
            <person name="Grigoriev I.V."/>
        </authorList>
    </citation>
    <scope>NUCLEOTIDE SEQUENCE [LARGE SCALE GENOMIC DNA]</scope>
    <source>
        <strain evidence="10">J235TASD1</strain>
    </source>
</reference>
<dbReference type="Gene3D" id="3.30.2160.10">
    <property type="entry name" value="Hect, E3 ligase catalytic domain"/>
    <property type="match status" value="1"/>
</dbReference>
<proteinExistence type="predicted"/>
<keyword evidence="4" id="KW-0808">Transferase</keyword>
<dbReference type="PANTHER" id="PTHR45700:SF2">
    <property type="entry name" value="UBIQUITIN-PROTEIN LIGASE E3C"/>
    <property type="match status" value="1"/>
</dbReference>
<dbReference type="PROSITE" id="PS50237">
    <property type="entry name" value="HECT"/>
    <property type="match status" value="1"/>
</dbReference>
<dbReference type="PROSITE" id="PS50096">
    <property type="entry name" value="IQ"/>
    <property type="match status" value="1"/>
</dbReference>
<dbReference type="Pfam" id="PF00632">
    <property type="entry name" value="HECT"/>
    <property type="match status" value="1"/>
</dbReference>
<evidence type="ECO:0000256" key="7">
    <source>
        <dbReference type="SAM" id="MobiDB-lite"/>
    </source>
</evidence>
<dbReference type="EMBL" id="KQ964254">
    <property type="protein sequence ID" value="KXJ89798.1"/>
    <property type="molecule type" value="Genomic_DNA"/>
</dbReference>
<dbReference type="InterPro" id="IPR044611">
    <property type="entry name" value="E3A/B/C-like"/>
</dbReference>
<dbReference type="InParanoid" id="A0A136IY41"/>
<evidence type="ECO:0000259" key="8">
    <source>
        <dbReference type="PROSITE" id="PS50237"/>
    </source>
</evidence>
<evidence type="ECO:0000256" key="3">
    <source>
        <dbReference type="ARBA" id="ARBA00012485"/>
    </source>
</evidence>
<evidence type="ECO:0000256" key="6">
    <source>
        <dbReference type="PROSITE-ProRule" id="PRU00104"/>
    </source>
</evidence>
<name>A0A136IY41_9PEZI</name>
<feature type="active site" description="Glycyl thioester intermediate" evidence="6">
    <location>
        <position position="1149"/>
    </location>
</feature>
<dbReference type="FunCoup" id="A0A136IY41">
    <property type="interactions" value="388"/>
</dbReference>
<dbReference type="Gene3D" id="3.30.2410.10">
    <property type="entry name" value="Hect, E3 ligase catalytic domain"/>
    <property type="match status" value="1"/>
</dbReference>
<feature type="compositionally biased region" description="Polar residues" evidence="7">
    <location>
        <begin position="1"/>
        <end position="32"/>
    </location>
</feature>
<comment type="pathway">
    <text evidence="2">Protein modification; protein ubiquitination.</text>
</comment>
<feature type="compositionally biased region" description="Acidic residues" evidence="7">
    <location>
        <begin position="668"/>
        <end position="678"/>
    </location>
</feature>
<evidence type="ECO:0000313" key="9">
    <source>
        <dbReference type="EMBL" id="KXJ89798.1"/>
    </source>
</evidence>
<evidence type="ECO:0000313" key="10">
    <source>
        <dbReference type="Proteomes" id="UP000070501"/>
    </source>
</evidence>
<dbReference type="InterPro" id="IPR035983">
    <property type="entry name" value="Hect_E3_ubiquitin_ligase"/>
</dbReference>
<organism evidence="9 10">
    <name type="scientific">Microdochium bolleyi</name>
    <dbReference type="NCBI Taxonomy" id="196109"/>
    <lineage>
        <taxon>Eukaryota</taxon>
        <taxon>Fungi</taxon>
        <taxon>Dikarya</taxon>
        <taxon>Ascomycota</taxon>
        <taxon>Pezizomycotina</taxon>
        <taxon>Sordariomycetes</taxon>
        <taxon>Xylariomycetidae</taxon>
        <taxon>Xylariales</taxon>
        <taxon>Microdochiaceae</taxon>
        <taxon>Microdochium</taxon>
    </lineage>
</organism>
<dbReference type="SMART" id="SM00119">
    <property type="entry name" value="HECTc"/>
    <property type="match status" value="1"/>
</dbReference>
<gene>
    <name evidence="9" type="ORF">Micbo1qcDRAFT_121121</name>
</gene>
<sequence length="1181" mass="132556">MLPTFTGNSRRPRNVNLSGQRNTNPWGSSGWSANPGAASGASKTVANAQAEREKRQRDREELVAAKRLQRVWRGHQDRQRTKDRYRAAYDEDIRQNTVSEPSQRVARTLPLLLAFFNPRRQDDQGRLDIFARDFSAYQTSDPALDALSGHSLDRLARLFVVALERLVQGEHWLLASREIKALTCRHSFTTAREHLRTLSGLVRRRPESVTPIVARYYKMVAQCFSGSSDSDDEQAMLCDAVAAPLSSGKASSLEPAYQAIAFQFLTFEDLPVIKQNPGLLTATIDHQMLSTVISKTILSGLVTDTTSREGQLWLLAHFIALSRTSAASQDATYIKALYLQLSNLAVDIRVRYNQDETLDGDQASDDEDVNMVGSASGALPEFIAGQLEFLVNDEGISELLRRFTTTSTSTAGLSEDANLLAGYTLVLLKCFPHHGDDIKMRLFHGDITTSGLEGQRAIPTVKYFWLAASKTEVFRKLRQSKIAHPASVLAPLLQPHAGHDEQWRTLSLFLELYNFLLRVTDDEDFLPSTMQTVPQQSPATARIRSSGLDPEELKALTSFLKNLTFPLYHDLPTIISAMKEPARLDHFMGSHSKSSVRTAGAQEALSTAVGNDIIGLRQVATTTMRSLYERDSRRKFLPQDFWLMTSKFDMNGFTSAVVLEEQQKNETAEEEDDDEDEIDRTSFHTASVSRISRAAQIERQRQLRRIQREKLLAQAAPKLEVLRNMPFIIPFEIRVQIFRQFIYLDKNRRRGGNVDPDRWRLSVIQSAGGFGGPTPGGREILGRHTARVKRGSVFDDAYEQFYNLGEGIKEPIQITFVDQFDQPEAGIDGGGVTKEFLTSAAEDAFDPSETGPGYFVANQQNLLYPNPSAFDERAELLRYTGTVKGSPEWNNGMADLSKRYEFLGRLIGKCMYEGILVDISFASFFLLKWASSGHTSPTDHRANLNDLRDMDPELYQGLISLKNYPGDVSDLSLDFTITDQVKDFQGKVHTFTRPLRKEGSSLAVTNKDRPLYISYVVNHRLVAQPYRQTKAFLRGLGSIINPYWLSMFNQSELQRLVGGDSTEIDVEDLRRNTQYSGLYAIGDDGLEHPTVEMFWQVMHGFRDSERREVLKYVTSTPRAPLLGFAQLSPAFSIRDGGTDETRLPSTSTCVNLLKLPRYSSAETLRKKLLYAVQSGAGFDLS</sequence>
<dbReference type="EC" id="2.3.2.26" evidence="3"/>
<dbReference type="AlphaFoldDB" id="A0A136IY41"/>
<comment type="catalytic activity">
    <reaction evidence="1">
        <text>S-ubiquitinyl-[E2 ubiquitin-conjugating enzyme]-L-cysteine + [acceptor protein]-L-lysine = [E2 ubiquitin-conjugating enzyme]-L-cysteine + N(6)-ubiquitinyl-[acceptor protein]-L-lysine.</text>
        <dbReference type="EC" id="2.3.2.26"/>
    </reaction>
</comment>
<feature type="region of interest" description="Disordered" evidence="7">
    <location>
        <begin position="663"/>
        <end position="683"/>
    </location>
</feature>
<evidence type="ECO:0000256" key="1">
    <source>
        <dbReference type="ARBA" id="ARBA00000885"/>
    </source>
</evidence>
<dbReference type="OrthoDB" id="8068875at2759"/>
<dbReference type="Proteomes" id="UP000070501">
    <property type="component" value="Unassembled WGS sequence"/>
</dbReference>
<dbReference type="InterPro" id="IPR000569">
    <property type="entry name" value="HECT_dom"/>
</dbReference>